<keyword evidence="3" id="KW-1185">Reference proteome</keyword>
<proteinExistence type="predicted"/>
<accession>A0A180GI30</accession>
<evidence type="ECO:0000313" key="2">
    <source>
        <dbReference type="EnsemblFungi" id="PTTG_27780-t43_1-p1"/>
    </source>
</evidence>
<dbReference type="Proteomes" id="UP000005240">
    <property type="component" value="Unassembled WGS sequence"/>
</dbReference>
<organism evidence="1">
    <name type="scientific">Puccinia triticina (isolate 1-1 / race 1 (BBBD))</name>
    <name type="common">Brown leaf rust fungus</name>
    <dbReference type="NCBI Taxonomy" id="630390"/>
    <lineage>
        <taxon>Eukaryota</taxon>
        <taxon>Fungi</taxon>
        <taxon>Dikarya</taxon>
        <taxon>Basidiomycota</taxon>
        <taxon>Pucciniomycotina</taxon>
        <taxon>Pucciniomycetes</taxon>
        <taxon>Pucciniales</taxon>
        <taxon>Pucciniaceae</taxon>
        <taxon>Puccinia</taxon>
    </lineage>
</organism>
<reference evidence="1" key="1">
    <citation type="submission" date="2009-11" db="EMBL/GenBank/DDBJ databases">
        <authorList>
            <consortium name="The Broad Institute Genome Sequencing Platform"/>
            <person name="Ward D."/>
            <person name="Feldgarden M."/>
            <person name="Earl A."/>
            <person name="Young S.K."/>
            <person name="Zeng Q."/>
            <person name="Koehrsen M."/>
            <person name="Alvarado L."/>
            <person name="Berlin A."/>
            <person name="Bochicchio J."/>
            <person name="Borenstein D."/>
            <person name="Chapman S.B."/>
            <person name="Chen Z."/>
            <person name="Engels R."/>
            <person name="Freedman E."/>
            <person name="Gellesch M."/>
            <person name="Goldberg J."/>
            <person name="Griggs A."/>
            <person name="Gujja S."/>
            <person name="Heilman E."/>
            <person name="Heiman D."/>
            <person name="Hepburn T."/>
            <person name="Howarth C."/>
            <person name="Jen D."/>
            <person name="Larson L."/>
            <person name="Lewis B."/>
            <person name="Mehta T."/>
            <person name="Park D."/>
            <person name="Pearson M."/>
            <person name="Roberts A."/>
            <person name="Saif S."/>
            <person name="Shea T."/>
            <person name="Shenoy N."/>
            <person name="Sisk P."/>
            <person name="Stolte C."/>
            <person name="Sykes S."/>
            <person name="Thomson T."/>
            <person name="Walk T."/>
            <person name="White J."/>
            <person name="Yandava C."/>
            <person name="Izard J."/>
            <person name="Baranova O.V."/>
            <person name="Blanton J.M."/>
            <person name="Tanner A.C."/>
            <person name="Dewhirst F.E."/>
            <person name="Haas B."/>
            <person name="Nusbaum C."/>
            <person name="Birren B."/>
        </authorList>
    </citation>
    <scope>NUCLEOTIDE SEQUENCE [LARGE SCALE GENOMIC DNA]</scope>
    <source>
        <strain evidence="1">1-1 BBBD Race 1</strain>
    </source>
</reference>
<dbReference type="EMBL" id="ADAS02000070">
    <property type="protein sequence ID" value="OAV92088.1"/>
    <property type="molecule type" value="Genomic_DNA"/>
</dbReference>
<reference evidence="2" key="4">
    <citation type="submission" date="2025-05" db="UniProtKB">
        <authorList>
            <consortium name="EnsemblFungi"/>
        </authorList>
    </citation>
    <scope>IDENTIFICATION</scope>
    <source>
        <strain evidence="2">isolate 1-1 / race 1 (BBBD)</strain>
    </source>
</reference>
<evidence type="ECO:0000313" key="3">
    <source>
        <dbReference type="Proteomes" id="UP000005240"/>
    </source>
</evidence>
<reference evidence="1" key="2">
    <citation type="submission" date="2016-05" db="EMBL/GenBank/DDBJ databases">
        <title>Comparative analysis highlights variable genome content of wheat rusts and divergence of the mating loci.</title>
        <authorList>
            <person name="Cuomo C.A."/>
            <person name="Bakkeren G."/>
            <person name="Szabo L."/>
            <person name="Khalil H."/>
            <person name="Joly D."/>
            <person name="Goldberg J."/>
            <person name="Young S."/>
            <person name="Zeng Q."/>
            <person name="Fellers J."/>
        </authorList>
    </citation>
    <scope>NUCLEOTIDE SEQUENCE [LARGE SCALE GENOMIC DNA]</scope>
    <source>
        <strain evidence="1">1-1 BBBD Race 1</strain>
    </source>
</reference>
<dbReference type="VEuPathDB" id="FungiDB:PTTG_27780"/>
<name>A0A180GI30_PUCT1</name>
<dbReference type="AlphaFoldDB" id="A0A180GI30"/>
<evidence type="ECO:0000313" key="1">
    <source>
        <dbReference type="EMBL" id="OAV92088.1"/>
    </source>
</evidence>
<gene>
    <name evidence="1" type="ORF">PTTG_27780</name>
</gene>
<protein>
    <submittedName>
        <fullName evidence="1 2">Uncharacterized protein</fullName>
    </submittedName>
</protein>
<dbReference type="EnsemblFungi" id="PTTG_27780-t43_1">
    <property type="protein sequence ID" value="PTTG_27780-t43_1-p1"/>
    <property type="gene ID" value="PTTG_27780"/>
</dbReference>
<reference evidence="2 3" key="3">
    <citation type="journal article" date="2017" name="G3 (Bethesda)">
        <title>Comparative analysis highlights variable genome content of wheat rusts and divergence of the mating loci.</title>
        <authorList>
            <person name="Cuomo C.A."/>
            <person name="Bakkeren G."/>
            <person name="Khalil H.B."/>
            <person name="Panwar V."/>
            <person name="Joly D."/>
            <person name="Linning R."/>
            <person name="Sakthikumar S."/>
            <person name="Song X."/>
            <person name="Adiconis X."/>
            <person name="Fan L."/>
            <person name="Goldberg J.M."/>
            <person name="Levin J.Z."/>
            <person name="Young S."/>
            <person name="Zeng Q."/>
            <person name="Anikster Y."/>
            <person name="Bruce M."/>
            <person name="Wang M."/>
            <person name="Yin C."/>
            <person name="McCallum B."/>
            <person name="Szabo L.J."/>
            <person name="Hulbert S."/>
            <person name="Chen X."/>
            <person name="Fellers J.P."/>
        </authorList>
    </citation>
    <scope>NUCLEOTIDE SEQUENCE</scope>
    <source>
        <strain evidence="3">Isolate 1-1 / race 1 (BBBD)</strain>
        <strain evidence="2">isolate 1-1 / race 1 (BBBD)</strain>
    </source>
</reference>
<sequence length="172" mass="20099">MWLPYYLPAVLLISQHIIDTNAQIRLPNHAENYLLEHLDPESRTTNIEQYAHPDYDSSEGSVNDFKTTFVTLKPDRQILHINQALTNLLTNPTPPRPNDLLRWCEVLAEVVDRNSYFERINVAILYAFHTFILQNFRNDVLKSTIMERVEEAMLNLGDKRETDDQWAQGWSS</sequence>